<keyword evidence="5" id="KW-1185">Reference proteome</keyword>
<dbReference type="Proteomes" id="UP000283383">
    <property type="component" value="Unassembled WGS sequence"/>
</dbReference>
<feature type="region of interest" description="Disordered" evidence="2">
    <location>
        <begin position="227"/>
        <end position="265"/>
    </location>
</feature>
<dbReference type="Pfam" id="PF07814">
    <property type="entry name" value="WAPL"/>
    <property type="match status" value="1"/>
</dbReference>
<organism evidence="4 5">
    <name type="scientific">Golovinomyces cichoracearum</name>
    <dbReference type="NCBI Taxonomy" id="62708"/>
    <lineage>
        <taxon>Eukaryota</taxon>
        <taxon>Fungi</taxon>
        <taxon>Dikarya</taxon>
        <taxon>Ascomycota</taxon>
        <taxon>Pezizomycotina</taxon>
        <taxon>Leotiomycetes</taxon>
        <taxon>Erysiphales</taxon>
        <taxon>Erysiphaceae</taxon>
        <taxon>Golovinomyces</taxon>
    </lineage>
</organism>
<evidence type="ECO:0000313" key="5">
    <source>
        <dbReference type="Proteomes" id="UP000283383"/>
    </source>
</evidence>
<comment type="similarity">
    <text evidence="1">Belongs to the WAPL family.</text>
</comment>
<dbReference type="PANTHER" id="PTHR22100">
    <property type="entry name" value="WINGS APART-LIKE PROTEIN HOMOLOG"/>
    <property type="match status" value="1"/>
</dbReference>
<dbReference type="PANTHER" id="PTHR22100:SF13">
    <property type="entry name" value="WINGS APART-LIKE PROTEIN HOMOLOG"/>
    <property type="match status" value="1"/>
</dbReference>
<name>A0A420J3L6_9PEZI</name>
<dbReference type="EMBL" id="MCBQ01003608">
    <property type="protein sequence ID" value="RKF81406.1"/>
    <property type="molecule type" value="Genomic_DNA"/>
</dbReference>
<feature type="region of interest" description="Disordered" evidence="2">
    <location>
        <begin position="477"/>
        <end position="519"/>
    </location>
</feature>
<feature type="region of interest" description="Disordered" evidence="2">
    <location>
        <begin position="294"/>
        <end position="424"/>
    </location>
</feature>
<gene>
    <name evidence="4" type="ORF">GcM3_036011</name>
</gene>
<protein>
    <submittedName>
        <fullName evidence="4">Putative rheb small monomeric gtpase protein</fullName>
    </submittedName>
</protein>
<proteinExistence type="inferred from homology"/>
<feature type="domain" description="Wings apart-like protein C-terminal" evidence="3">
    <location>
        <begin position="622"/>
        <end position="960"/>
    </location>
</feature>
<dbReference type="AlphaFoldDB" id="A0A420J3L6"/>
<evidence type="ECO:0000256" key="1">
    <source>
        <dbReference type="ARBA" id="ARBA00006854"/>
    </source>
</evidence>
<dbReference type="InterPro" id="IPR039874">
    <property type="entry name" value="WAPL"/>
</dbReference>
<evidence type="ECO:0000256" key="2">
    <source>
        <dbReference type="SAM" id="MobiDB-lite"/>
    </source>
</evidence>
<feature type="compositionally biased region" description="Acidic residues" evidence="2">
    <location>
        <begin position="506"/>
        <end position="515"/>
    </location>
</feature>
<dbReference type="InterPro" id="IPR022771">
    <property type="entry name" value="WAPL_C"/>
</dbReference>
<accession>A0A420J3L6</accession>
<dbReference type="Gene3D" id="1.25.10.10">
    <property type="entry name" value="Leucine-rich Repeat Variant"/>
    <property type="match status" value="2"/>
</dbReference>
<feature type="region of interest" description="Disordered" evidence="2">
    <location>
        <begin position="583"/>
        <end position="610"/>
    </location>
</feature>
<feature type="compositionally biased region" description="Polar residues" evidence="2">
    <location>
        <begin position="403"/>
        <end position="412"/>
    </location>
</feature>
<feature type="compositionally biased region" description="Low complexity" evidence="2">
    <location>
        <begin position="496"/>
        <end position="505"/>
    </location>
</feature>
<reference evidence="4 5" key="1">
    <citation type="journal article" date="2018" name="BMC Genomics">
        <title>Comparative genome analyses reveal sequence features reflecting distinct modes of host-adaptation between dicot and monocot powdery mildew.</title>
        <authorList>
            <person name="Wu Y."/>
            <person name="Ma X."/>
            <person name="Pan Z."/>
            <person name="Kale S.D."/>
            <person name="Song Y."/>
            <person name="King H."/>
            <person name="Zhang Q."/>
            <person name="Presley C."/>
            <person name="Deng X."/>
            <person name="Wei C.I."/>
            <person name="Xiao S."/>
        </authorList>
    </citation>
    <scope>NUCLEOTIDE SEQUENCE [LARGE SCALE GENOMIC DNA]</scope>
    <source>
        <strain evidence="4">UMSG3</strain>
    </source>
</reference>
<comment type="caution">
    <text evidence="4">The sequence shown here is derived from an EMBL/GenBank/DDBJ whole genome shotgun (WGS) entry which is preliminary data.</text>
</comment>
<evidence type="ECO:0000313" key="4">
    <source>
        <dbReference type="EMBL" id="RKF81406.1"/>
    </source>
</evidence>
<dbReference type="InterPro" id="IPR011989">
    <property type="entry name" value="ARM-like"/>
</dbReference>
<dbReference type="STRING" id="62708.A0A420J3L6"/>
<evidence type="ECO:0000259" key="3">
    <source>
        <dbReference type="Pfam" id="PF07814"/>
    </source>
</evidence>
<feature type="compositionally biased region" description="Polar residues" evidence="2">
    <location>
        <begin position="477"/>
        <end position="487"/>
    </location>
</feature>
<sequence>MHSQCKIGRIRKEISIVPWTVCLGTEITKSLGTLGKPNECLRSITALIFVMANNERELHSRKRTTTYGKAKPRKNHDHLFMSVTKETETRQMRQTEISVEEQAVERTISVSSFEDNSKKKILSSIPLETDHAVHRDRDIRRSKVFSYPESQIPRQHNSFVLHEETKTSDTGHVSPVDKQATITRRMVSESELSAISQISVGQSEKSISGEGMGDEGAQVLINHNNYTVKNNKARPKSLQDSTDASKSAKEHLRLKRKLPEVSLKAPMYKMKSRAVSNSKIPKQDEISIFDVPLSDDETVPYKPSPTRSNKKSDLSIKKAGSLAVTTNKDRKNNQKPLQNRSKKFPLSKRLVSTRHATTKAEEISTPKIKSRGNSNDPSSLERVKPQHRTLKASPKSLSEKTESIPSSPTLSHENMRSRRKPRISHESYGAWQEFLGSMDDTEKETLNQNSSADVNIAAASLTRVDIDLSQSTLNTKELNQSSTTSTRIRMIDSLRRSPSQSSSNEDSIEGSESDCDSFPSMGANLVPVFEQSCRGVEHEIANPQPTVSSNQASNSSQCLGPRFTYSRQRSMLAEEDLMKEFDFELPTSNRTPGNRRNRRGSVPKLQPLSNFHEEEDDDKVLIKSVHELRKSGAMKRFVDECTDLFDRIGSSEIKNPLRRSGLVELAGKMMDMSFVQNFLANSMEQQLFVNLDKETDIVSGFLIISILISVLMRGPLAHIIPLLCRHGITKLIIDLLGHEIGIAAVCKDRKTNMSNMAQSLVIEHHNSLLKLHLWNDLELEILSPRTIALGCLKIISQQSPNAEVSYDVFSDELSGNLFSIMKSISCEESFKNKRSVDFSLTVVCLQTHYTTACSLLDESKWIKSYLPLLADVLEIDLTYSCGLSNDAHLVILKMTLQVTNNNQLATEVFARPSLLLALSKTLVSQFHVINSPLVKDGFLRILDHISLLLGVLMNFSEWSQYVRECMQNFESQDDVDPLREMIHIFQERSENISQAESEQETLQNVVLGYLSVTLGFLSLYPPIGERLRKQKHKLLACIEEFILIHKLADKSLSNQEEIIANDDDNDTQMTNGTDRYEVQIDQAQMELTGRLERLVEQLKSQIH</sequence>